<dbReference type="PROSITE" id="PS50987">
    <property type="entry name" value="HTH_ARSR_2"/>
    <property type="match status" value="1"/>
</dbReference>
<dbReference type="InterPro" id="IPR001845">
    <property type="entry name" value="HTH_ArsR_DNA-bd_dom"/>
</dbReference>
<dbReference type="PANTHER" id="PTHR43132">
    <property type="entry name" value="ARSENICAL RESISTANCE OPERON REPRESSOR ARSR-RELATED"/>
    <property type="match status" value="1"/>
</dbReference>
<accession>A0A8J7PF39</accession>
<dbReference type="InterPro" id="IPR036388">
    <property type="entry name" value="WH-like_DNA-bd_sf"/>
</dbReference>
<comment type="caution">
    <text evidence="5">The sequence shown here is derived from an EMBL/GenBank/DDBJ whole genome shotgun (WGS) entry which is preliminary data.</text>
</comment>
<sequence length="126" mass="14270">MKDAKLELVEFKDTCCPVQVMLPDETPLTDKEANDLEDLFKVLANDTRLKLLHTLARVEEMCVCDLAQSLGMNVQAISNQLQRLADRGIVATKRSGNMIYYRVVDRCLIDILKKAQCLLNDAENNK</sequence>
<dbReference type="SMART" id="SM00418">
    <property type="entry name" value="HTH_ARSR"/>
    <property type="match status" value="1"/>
</dbReference>
<dbReference type="GO" id="GO:0003700">
    <property type="term" value="F:DNA-binding transcription factor activity"/>
    <property type="evidence" value="ECO:0007669"/>
    <property type="project" value="InterPro"/>
</dbReference>
<keyword evidence="2" id="KW-0238">DNA-binding</keyword>
<evidence type="ECO:0000256" key="2">
    <source>
        <dbReference type="ARBA" id="ARBA00023125"/>
    </source>
</evidence>
<dbReference type="InterPro" id="IPR011991">
    <property type="entry name" value="ArsR-like_HTH"/>
</dbReference>
<evidence type="ECO:0000313" key="6">
    <source>
        <dbReference type="Proteomes" id="UP000664277"/>
    </source>
</evidence>
<keyword evidence="1" id="KW-0805">Transcription regulation</keyword>
<proteinExistence type="predicted"/>
<dbReference type="InterPro" id="IPR036390">
    <property type="entry name" value="WH_DNA-bd_sf"/>
</dbReference>
<organism evidence="5 6">
    <name type="scientific">Candidatus Obscuribacter phosphatis</name>
    <dbReference type="NCBI Taxonomy" id="1906157"/>
    <lineage>
        <taxon>Bacteria</taxon>
        <taxon>Bacillati</taxon>
        <taxon>Candidatus Melainabacteria</taxon>
        <taxon>Candidatus Obscuribacterales</taxon>
        <taxon>Candidatus Obscuribacteraceae</taxon>
        <taxon>Candidatus Obscuribacter</taxon>
    </lineage>
</organism>
<reference evidence="5" key="1">
    <citation type="submission" date="2021-02" db="EMBL/GenBank/DDBJ databases">
        <title>Genome-Resolved Metagenomics of a Microbial Community Performing Photosynthetic Biological Nutrient Removal.</title>
        <authorList>
            <person name="Mcdaniel E.A."/>
        </authorList>
    </citation>
    <scope>NUCLEOTIDE SEQUENCE</scope>
    <source>
        <strain evidence="5">UWPOB_OBS1</strain>
    </source>
</reference>
<dbReference type="CDD" id="cd00090">
    <property type="entry name" value="HTH_ARSR"/>
    <property type="match status" value="1"/>
</dbReference>
<dbReference type="GO" id="GO:0003677">
    <property type="term" value="F:DNA binding"/>
    <property type="evidence" value="ECO:0007669"/>
    <property type="project" value="UniProtKB-KW"/>
</dbReference>
<dbReference type="Pfam" id="PF01022">
    <property type="entry name" value="HTH_5"/>
    <property type="match status" value="1"/>
</dbReference>
<dbReference type="NCBIfam" id="NF033788">
    <property type="entry name" value="HTH_metalloreg"/>
    <property type="match status" value="1"/>
</dbReference>
<dbReference type="PRINTS" id="PR00778">
    <property type="entry name" value="HTHARSR"/>
</dbReference>
<dbReference type="Proteomes" id="UP000664277">
    <property type="component" value="Unassembled WGS sequence"/>
</dbReference>
<keyword evidence="3" id="KW-0804">Transcription</keyword>
<evidence type="ECO:0000256" key="1">
    <source>
        <dbReference type="ARBA" id="ARBA00023015"/>
    </source>
</evidence>
<dbReference type="InterPro" id="IPR051011">
    <property type="entry name" value="Metal_resp_trans_reg"/>
</dbReference>
<dbReference type="PANTHER" id="PTHR43132:SF2">
    <property type="entry name" value="ARSENICAL RESISTANCE OPERON REPRESSOR ARSR-RELATED"/>
    <property type="match status" value="1"/>
</dbReference>
<gene>
    <name evidence="5" type="ORF">J0M35_00605</name>
</gene>
<name>A0A8J7PF39_9BACT</name>
<dbReference type="Gene3D" id="1.10.10.10">
    <property type="entry name" value="Winged helix-like DNA-binding domain superfamily/Winged helix DNA-binding domain"/>
    <property type="match status" value="1"/>
</dbReference>
<dbReference type="EMBL" id="JAFLCK010000001">
    <property type="protein sequence ID" value="MBN8658833.1"/>
    <property type="molecule type" value="Genomic_DNA"/>
</dbReference>
<dbReference type="AlphaFoldDB" id="A0A8J7PF39"/>
<feature type="domain" description="HTH arsR-type" evidence="4">
    <location>
        <begin position="28"/>
        <end position="123"/>
    </location>
</feature>
<evidence type="ECO:0000256" key="3">
    <source>
        <dbReference type="ARBA" id="ARBA00023163"/>
    </source>
</evidence>
<dbReference type="SUPFAM" id="SSF46785">
    <property type="entry name" value="Winged helix' DNA-binding domain"/>
    <property type="match status" value="1"/>
</dbReference>
<evidence type="ECO:0000259" key="4">
    <source>
        <dbReference type="PROSITE" id="PS50987"/>
    </source>
</evidence>
<evidence type="ECO:0000313" key="5">
    <source>
        <dbReference type="EMBL" id="MBN8658833.1"/>
    </source>
</evidence>
<protein>
    <submittedName>
        <fullName evidence="5">Helix-turn-helix transcriptional regulator</fullName>
    </submittedName>
</protein>